<evidence type="ECO:0000313" key="3">
    <source>
        <dbReference type="EMBL" id="GBE80571.1"/>
    </source>
</evidence>
<sequence>MSHPDDNRSGEARPDTSNTSVTVAGGLMKAEYFWRNRQEWLQEHGYMLRPRYMPNWKPSWQGSKRSFFRFEDAVGMGNSHIMDATRLSDGRVVTLKSISKSIHPYETTIAQNFSSQPHSGDPRNHCVPVLEVLQDPQDADIDLIVMPMLRPYNNPRFKTVGEVIDFFGQIFDGLQFMHINRVAHRDCMDLNIMLDPITMYPNMYHPRRINQKRDLSGTAKHYSRTERPPQYYLIDFGLSRKYDSDDPPEELPILGGDRSVPEFQDEGYNQPSNPFPTDIYYVGNLIREDFLQVYSGFDFMEALVADMVQTDPYKRPSADQVVTRFDSIRGALSWWKLRAPVLKKDDPALVRFVISIARGFTTIGYIVRRLPPIPTSEPISTFPTRT</sequence>
<dbReference type="Proteomes" id="UP000287166">
    <property type="component" value="Unassembled WGS sequence"/>
</dbReference>
<evidence type="ECO:0000313" key="4">
    <source>
        <dbReference type="Proteomes" id="UP000287166"/>
    </source>
</evidence>
<dbReference type="RefSeq" id="XP_027611484.1">
    <property type="nucleotide sequence ID" value="XM_027755683.1"/>
</dbReference>
<feature type="region of interest" description="Disordered" evidence="1">
    <location>
        <begin position="1"/>
        <end position="21"/>
    </location>
</feature>
<dbReference type="AlphaFoldDB" id="A0A401GEK6"/>
<dbReference type="EMBL" id="BFAD01000003">
    <property type="protein sequence ID" value="GBE80571.1"/>
    <property type="molecule type" value="Genomic_DNA"/>
</dbReference>
<protein>
    <recommendedName>
        <fullName evidence="2">Protein kinase domain-containing protein</fullName>
    </recommendedName>
</protein>
<dbReference type="SUPFAM" id="SSF56112">
    <property type="entry name" value="Protein kinase-like (PK-like)"/>
    <property type="match status" value="1"/>
</dbReference>
<feature type="domain" description="Protein kinase" evidence="2">
    <location>
        <begin position="68"/>
        <end position="386"/>
    </location>
</feature>
<comment type="caution">
    <text evidence="3">The sequence shown here is derived from an EMBL/GenBank/DDBJ whole genome shotgun (WGS) entry which is preliminary data.</text>
</comment>
<keyword evidence="4" id="KW-1185">Reference proteome</keyword>
<dbReference type="Gene3D" id="1.10.510.10">
    <property type="entry name" value="Transferase(Phosphotransferase) domain 1"/>
    <property type="match status" value="1"/>
</dbReference>
<reference evidence="3 4" key="1">
    <citation type="journal article" date="2018" name="Sci. Rep.">
        <title>Genome sequence of the cauliflower mushroom Sparassis crispa (Hanabiratake) and its association with beneficial usage.</title>
        <authorList>
            <person name="Kiyama R."/>
            <person name="Furutani Y."/>
            <person name="Kawaguchi K."/>
            <person name="Nakanishi T."/>
        </authorList>
    </citation>
    <scope>NUCLEOTIDE SEQUENCE [LARGE SCALE GENOMIC DNA]</scope>
</reference>
<feature type="compositionally biased region" description="Basic and acidic residues" evidence="1">
    <location>
        <begin position="1"/>
        <end position="14"/>
    </location>
</feature>
<dbReference type="GO" id="GO:0005524">
    <property type="term" value="F:ATP binding"/>
    <property type="evidence" value="ECO:0007669"/>
    <property type="project" value="InterPro"/>
</dbReference>
<dbReference type="PROSITE" id="PS50011">
    <property type="entry name" value="PROTEIN_KINASE_DOM"/>
    <property type="match status" value="1"/>
</dbReference>
<name>A0A401GEK6_9APHY</name>
<dbReference type="SMART" id="SM00220">
    <property type="entry name" value="S_TKc"/>
    <property type="match status" value="1"/>
</dbReference>
<accession>A0A401GEK6</accession>
<dbReference type="STRING" id="139825.A0A401GEK6"/>
<proteinExistence type="predicted"/>
<dbReference type="InterPro" id="IPR000719">
    <property type="entry name" value="Prot_kinase_dom"/>
</dbReference>
<gene>
    <name evidence="3" type="ORF">SCP_0302860</name>
</gene>
<evidence type="ECO:0000256" key="1">
    <source>
        <dbReference type="SAM" id="MobiDB-lite"/>
    </source>
</evidence>
<dbReference type="InterPro" id="IPR011009">
    <property type="entry name" value="Kinase-like_dom_sf"/>
</dbReference>
<evidence type="ECO:0000259" key="2">
    <source>
        <dbReference type="PROSITE" id="PS50011"/>
    </source>
</evidence>
<dbReference type="InParanoid" id="A0A401GEK6"/>
<organism evidence="3 4">
    <name type="scientific">Sparassis crispa</name>
    <dbReference type="NCBI Taxonomy" id="139825"/>
    <lineage>
        <taxon>Eukaryota</taxon>
        <taxon>Fungi</taxon>
        <taxon>Dikarya</taxon>
        <taxon>Basidiomycota</taxon>
        <taxon>Agaricomycotina</taxon>
        <taxon>Agaricomycetes</taxon>
        <taxon>Polyporales</taxon>
        <taxon>Sparassidaceae</taxon>
        <taxon>Sparassis</taxon>
    </lineage>
</organism>
<dbReference type="OrthoDB" id="5987198at2759"/>
<dbReference type="GO" id="GO:0004672">
    <property type="term" value="F:protein kinase activity"/>
    <property type="evidence" value="ECO:0007669"/>
    <property type="project" value="InterPro"/>
</dbReference>
<dbReference type="GeneID" id="38777488"/>